<reference evidence="1 2" key="1">
    <citation type="submission" date="2022-03" db="EMBL/GenBank/DDBJ databases">
        <title>Chryseobacterium sp. isolated from particulate matters in swine house.</title>
        <authorList>
            <person name="Won M."/>
            <person name="Kim S.-J."/>
            <person name="Kwon S.-W."/>
        </authorList>
    </citation>
    <scope>NUCLEOTIDE SEQUENCE [LARGE SCALE GENOMIC DNA]</scope>
    <source>
        <strain evidence="1 2">SC2-2</strain>
    </source>
</reference>
<protein>
    <recommendedName>
        <fullName evidence="3">Restriction endonuclease type IV Mrr domain-containing protein</fullName>
    </recommendedName>
</protein>
<evidence type="ECO:0000313" key="1">
    <source>
        <dbReference type="EMBL" id="UOE42189.1"/>
    </source>
</evidence>
<accession>A0ABY4BTH6</accession>
<dbReference type="RefSeq" id="WP_243551160.1">
    <property type="nucleotide sequence ID" value="NZ_CP094532.1"/>
</dbReference>
<evidence type="ECO:0000313" key="2">
    <source>
        <dbReference type="Proteomes" id="UP000831460"/>
    </source>
</evidence>
<dbReference type="EMBL" id="CP094532">
    <property type="protein sequence ID" value="UOE42189.1"/>
    <property type="molecule type" value="Genomic_DNA"/>
</dbReference>
<sequence length="504" mass="60237">MKKINILNGIQLRSLFDSFSHEFKSSTVEEKFQTLALLNKYGFLEQTVKEYQKNYKENNRQDIVDEVNKTLDFLVTKLNPKISFKTYGKDKAKLKAIISALKTELEKLTAEKYSVDKFVSSYLAENKTEYEMQKNFFKIDLEKDITKKVKQRDAEENKPFAEQYFHLYKFLKHNLLPDFRNKNFVGYMIDMGFDYHSEYVVRFFLENPTKENYFEAIKYAVEVLFFEKEPFHKFVLFRNNFGNKTQIKKFYDKNETAIYLDTDRDFEDWKRIENGENPKQQYLQRWKSLNELLKEEDVIILASYQGIGFKIGKIRKGTKFRKLSDDNFAYYFFKLENAKEVDLDLFPFVQTILPSNVTLSNIYRKHQSLRKIYPRVACFTQNFEMDDKAIEVLVSEWLRSKYAPKEFKIKYQILKTGGNKKDIDVFAVTEDNKKLIGQVSNTKNLATMKQKIKKLEKYEDFQKIFFFNTSETEIENQKVIDINQVIEDLNKDEYYSELFLQLNN</sequence>
<proteinExistence type="predicted"/>
<evidence type="ECO:0008006" key="3">
    <source>
        <dbReference type="Google" id="ProtNLM"/>
    </source>
</evidence>
<name>A0ABY4BTH6_9FLAO</name>
<keyword evidence="2" id="KW-1185">Reference proteome</keyword>
<dbReference type="Proteomes" id="UP000831460">
    <property type="component" value="Chromosome"/>
</dbReference>
<gene>
    <name evidence="1" type="ORF">MTP09_06010</name>
</gene>
<organism evidence="1 2">
    <name type="scientific">Chryseobacterium suipulveris</name>
    <dbReference type="NCBI Taxonomy" id="2929800"/>
    <lineage>
        <taxon>Bacteria</taxon>
        <taxon>Pseudomonadati</taxon>
        <taxon>Bacteroidota</taxon>
        <taxon>Flavobacteriia</taxon>
        <taxon>Flavobacteriales</taxon>
        <taxon>Weeksellaceae</taxon>
        <taxon>Chryseobacterium group</taxon>
        <taxon>Chryseobacterium</taxon>
    </lineage>
</organism>